<comment type="caution">
    <text evidence="1">The sequence shown here is derived from an EMBL/GenBank/DDBJ whole genome shotgun (WGS) entry which is preliminary data.</text>
</comment>
<evidence type="ECO:0000313" key="1">
    <source>
        <dbReference type="EMBL" id="KAJ8106112.1"/>
    </source>
</evidence>
<protein>
    <submittedName>
        <fullName evidence="1">Uncharacterized protein</fullName>
    </submittedName>
</protein>
<sequence length="141" mass="14745">MEPSLLTAVIGTSIDEGAGSHGLHDTRGGVATVGLAASGFLELRRRKARPERSPVINWEHTAGVQLSGLPGTPGRDELLWPAHVLHCILQQASRAAREQQGTANSERLSEATATACAPTAEGVAPPVGPACARQFPEPRTL</sequence>
<reference evidence="1" key="1">
    <citation type="submission" date="2022-11" db="EMBL/GenBank/DDBJ databases">
        <title>Genome Sequence of Boeremia exigua.</title>
        <authorList>
            <person name="Buettner E."/>
        </authorList>
    </citation>
    <scope>NUCLEOTIDE SEQUENCE</scope>
    <source>
        <strain evidence="1">CU02</strain>
    </source>
</reference>
<accession>A0ACC2HSQ8</accession>
<dbReference type="EMBL" id="JAPHNI010001267">
    <property type="protein sequence ID" value="KAJ8106112.1"/>
    <property type="molecule type" value="Genomic_DNA"/>
</dbReference>
<organism evidence="1 2">
    <name type="scientific">Boeremia exigua</name>
    <dbReference type="NCBI Taxonomy" id="749465"/>
    <lineage>
        <taxon>Eukaryota</taxon>
        <taxon>Fungi</taxon>
        <taxon>Dikarya</taxon>
        <taxon>Ascomycota</taxon>
        <taxon>Pezizomycotina</taxon>
        <taxon>Dothideomycetes</taxon>
        <taxon>Pleosporomycetidae</taxon>
        <taxon>Pleosporales</taxon>
        <taxon>Pleosporineae</taxon>
        <taxon>Didymellaceae</taxon>
        <taxon>Boeremia</taxon>
    </lineage>
</organism>
<name>A0ACC2HSQ8_9PLEO</name>
<keyword evidence="2" id="KW-1185">Reference proteome</keyword>
<gene>
    <name evidence="1" type="ORF">OPT61_g9757</name>
</gene>
<proteinExistence type="predicted"/>
<evidence type="ECO:0000313" key="2">
    <source>
        <dbReference type="Proteomes" id="UP001153331"/>
    </source>
</evidence>
<dbReference type="Proteomes" id="UP001153331">
    <property type="component" value="Unassembled WGS sequence"/>
</dbReference>